<dbReference type="Proteomes" id="UP000232226">
    <property type="component" value="Chromosome"/>
</dbReference>
<reference evidence="3 4" key="1">
    <citation type="submission" date="2017-10" db="EMBL/GenBank/DDBJ databases">
        <title>Complete Genome Sequence of Mesoplasma entomophilum.</title>
        <authorList>
            <person name="Knight T.F."/>
            <person name="Citino T."/>
            <person name="Rubinstein R."/>
            <person name="Neuschaefer Z."/>
        </authorList>
    </citation>
    <scope>NUCLEOTIDE SEQUENCE [LARGE SCALE GENOMIC DNA]</scope>
    <source>
        <strain evidence="3 4">TAC</strain>
    </source>
</reference>
<dbReference type="RefSeq" id="WP_099651138.1">
    <property type="nucleotide sequence ID" value="NZ_CP024411.1"/>
</dbReference>
<dbReference type="AlphaFoldDB" id="A0A3S5XZI2"/>
<proteinExistence type="predicted"/>
<sequence length="710" mass="82816">MIVTKVKNLNKKSFKEYSGPITEFNEVNIIFGYNGKGKTSLATGIIEEVLKGNVNDIKNYRFFNQKYVTENLLLSQSDESKIKGVTANFGKTLIDIEKNIEETENLIVNIEPFLKNKKNLEAEIEEEINEIFKTKKGNTKINKIKYENIYDLINIYENFIEDALKIEHSKERLLKIEGSDSLEKELQQKEMLIIPELNYISSKKIEKASNIFQKNFVQNHIPSYKIIQWLNDGLELHKEHKKCEFCGSIINLEDIKFRIEKYNLDDKQKSKAFLFVLNKELNEFNNQLEIVKKNQKTIQFSLKANLSNDFDTISLNHEIISFFIKTINEKINNIAMKVTFESEKLLKVIDSSIASFKNIQNSKENEINLMNKMIKKTSLLIKGSVGLEIRNNSLINKKMRLLNEIQSKIVNIEKENKTYFEKINILRNSKTNKTDFAEHLSQILENLEINLQLVLIEGDYLLKHSMSDSILTLSDISEGEKNLLGLLYFYYELFIDKEQNNLKSEIDIIVIDDPISSIDDSNKMYILSLLKDLITKKINKKFQLFILTHVWDDFCNLSYSSNNNKKISLFEIKKNQVTSYIEEIRTIESPYKQQFKEIYNFSKNGKLEEMSDCEMYHYPNAMRKILEEFLNFKCSKEIKATQGNINTISKVLCGENISNNDRKKISVLLNVCNILSHKISRHPKEILDSAKFLMSKIKITDKLHYDSNKT</sequence>
<dbReference type="InterPro" id="IPR026866">
    <property type="entry name" value="CR006_AAA"/>
</dbReference>
<feature type="domain" description="Protein CR006 P-loop" evidence="2">
    <location>
        <begin position="18"/>
        <end position="681"/>
    </location>
</feature>
<keyword evidence="1" id="KW-0175">Coiled coil</keyword>
<gene>
    <name evidence="3" type="ORF">CS528_01610</name>
</gene>
<dbReference type="SUPFAM" id="SSF52540">
    <property type="entry name" value="P-loop containing nucleoside triphosphate hydrolases"/>
    <property type="match status" value="1"/>
</dbReference>
<feature type="coiled-coil region" evidence="1">
    <location>
        <begin position="395"/>
        <end position="457"/>
    </location>
</feature>
<dbReference type="Gene3D" id="3.40.50.300">
    <property type="entry name" value="P-loop containing nucleotide triphosphate hydrolases"/>
    <property type="match status" value="1"/>
</dbReference>
<feature type="coiled-coil region" evidence="1">
    <location>
        <begin position="110"/>
        <end position="137"/>
    </location>
</feature>
<protein>
    <recommendedName>
        <fullName evidence="2">Protein CR006 P-loop domain-containing protein</fullName>
    </recommendedName>
</protein>
<dbReference type="Pfam" id="PF13166">
    <property type="entry name" value="AAA_13"/>
    <property type="match status" value="1"/>
</dbReference>
<evidence type="ECO:0000259" key="2">
    <source>
        <dbReference type="Pfam" id="PF13166"/>
    </source>
</evidence>
<evidence type="ECO:0000313" key="3">
    <source>
        <dbReference type="EMBL" id="ATQ35457.1"/>
    </source>
</evidence>
<evidence type="ECO:0000256" key="1">
    <source>
        <dbReference type="SAM" id="Coils"/>
    </source>
</evidence>
<name>A0A3S5XZI2_9MOLU</name>
<dbReference type="KEGG" id="ment:CS528_01610"/>
<keyword evidence="4" id="KW-1185">Reference proteome</keyword>
<accession>A0A3S5XZI2</accession>
<dbReference type="EMBL" id="CP024411">
    <property type="protein sequence ID" value="ATQ35457.1"/>
    <property type="molecule type" value="Genomic_DNA"/>
</dbReference>
<evidence type="ECO:0000313" key="4">
    <source>
        <dbReference type="Proteomes" id="UP000232226"/>
    </source>
</evidence>
<dbReference type="InterPro" id="IPR027417">
    <property type="entry name" value="P-loop_NTPase"/>
</dbReference>
<organism evidence="3 4">
    <name type="scientific">Mesoplasma entomophilum</name>
    <dbReference type="NCBI Taxonomy" id="2149"/>
    <lineage>
        <taxon>Bacteria</taxon>
        <taxon>Bacillati</taxon>
        <taxon>Mycoplasmatota</taxon>
        <taxon>Mollicutes</taxon>
        <taxon>Entomoplasmatales</taxon>
        <taxon>Entomoplasmataceae</taxon>
        <taxon>Mesoplasma</taxon>
    </lineage>
</organism>